<keyword evidence="3" id="KW-1185">Reference proteome</keyword>
<keyword evidence="1" id="KW-0812">Transmembrane</keyword>
<evidence type="ECO:0000313" key="2">
    <source>
        <dbReference type="EMBL" id="KAJ9617163.1"/>
    </source>
</evidence>
<proteinExistence type="predicted"/>
<dbReference type="EMBL" id="JAPDRK010000001">
    <property type="protein sequence ID" value="KAJ9617163.1"/>
    <property type="molecule type" value="Genomic_DNA"/>
</dbReference>
<gene>
    <name evidence="2" type="ORF">H2200_000884</name>
</gene>
<dbReference type="AlphaFoldDB" id="A0AA38XPB8"/>
<accession>A0AA38XPB8</accession>
<protein>
    <submittedName>
        <fullName evidence="2">Uncharacterized protein</fullName>
    </submittedName>
</protein>
<comment type="caution">
    <text evidence="2">The sequence shown here is derived from an EMBL/GenBank/DDBJ whole genome shotgun (WGS) entry which is preliminary data.</text>
</comment>
<feature type="transmembrane region" description="Helical" evidence="1">
    <location>
        <begin position="7"/>
        <end position="28"/>
    </location>
</feature>
<evidence type="ECO:0000256" key="1">
    <source>
        <dbReference type="SAM" id="Phobius"/>
    </source>
</evidence>
<sequence length="103" mass="11488">MFSQTLYIAIFFLIFLNFTFLGSQWPWIRANLLHIKDIPEPLVTDEDNGARTAAFFCFAAIFIAMGLWLTISGKDAENARAPDAKNSVADLEVEKCRAKNAGS</sequence>
<name>A0AA38XPB8_9EURO</name>
<dbReference type="Proteomes" id="UP001172673">
    <property type="component" value="Unassembled WGS sequence"/>
</dbReference>
<keyword evidence="1" id="KW-0472">Membrane</keyword>
<organism evidence="2 3">
    <name type="scientific">Cladophialophora chaetospira</name>
    <dbReference type="NCBI Taxonomy" id="386627"/>
    <lineage>
        <taxon>Eukaryota</taxon>
        <taxon>Fungi</taxon>
        <taxon>Dikarya</taxon>
        <taxon>Ascomycota</taxon>
        <taxon>Pezizomycotina</taxon>
        <taxon>Eurotiomycetes</taxon>
        <taxon>Chaetothyriomycetidae</taxon>
        <taxon>Chaetothyriales</taxon>
        <taxon>Herpotrichiellaceae</taxon>
        <taxon>Cladophialophora</taxon>
    </lineage>
</organism>
<evidence type="ECO:0000313" key="3">
    <source>
        <dbReference type="Proteomes" id="UP001172673"/>
    </source>
</evidence>
<reference evidence="2" key="1">
    <citation type="submission" date="2022-10" db="EMBL/GenBank/DDBJ databases">
        <title>Culturing micro-colonial fungi from biological soil crusts in the Mojave desert and describing Neophaeococcomyces mojavensis, and introducing the new genera and species Taxawa tesnikishii.</title>
        <authorList>
            <person name="Kurbessoian T."/>
            <person name="Stajich J.E."/>
        </authorList>
    </citation>
    <scope>NUCLEOTIDE SEQUENCE</scope>
    <source>
        <strain evidence="2">TK_41</strain>
    </source>
</reference>
<feature type="transmembrane region" description="Helical" evidence="1">
    <location>
        <begin position="48"/>
        <end position="71"/>
    </location>
</feature>
<keyword evidence="1" id="KW-1133">Transmembrane helix</keyword>